<accession>A0A2T4PQJ8</accession>
<gene>
    <name evidence="12" type="ORF">BU072_12330</name>
    <name evidence="13" type="ORF">I6J37_02535</name>
</gene>
<sequence>MGTAISLIIFIVLLALTGFFVATEFAIVKVRSSRINYLANQNYKNAQSAKKVVDYLDEYLAACQLGITITALGIGMVGEYTFEFMLHPLYSSFGLSETMIHVLTLVSAFVIATYLHVVVGEMAPKTIAIQKAEQVTLFFAKPIILFYKLLYPFIFILNGSARIILSLIGMKPAKESELFHSEEELKMLIQESHQGGEISSTELEHINKVFIYDELTVKDCMISNDSIAMIDIHSSQQEAINFVKNGYYTRYPVFKENEANIVGYIHAKDLLKDNIEHISELIHDIIHVTESDSIQSVLEKMKIKRVHIAIVYNQQDKLVGIITMEDILENIVGNIEDEHDK</sequence>
<evidence type="ECO:0000256" key="3">
    <source>
        <dbReference type="ARBA" id="ARBA00022692"/>
    </source>
</evidence>
<dbReference type="STRING" id="1167632.GCA_000286335_02451"/>
<dbReference type="InterPro" id="IPR002550">
    <property type="entry name" value="CNNM"/>
</dbReference>
<dbReference type="Proteomes" id="UP000241209">
    <property type="component" value="Unassembled WGS sequence"/>
</dbReference>
<dbReference type="EMBL" id="PZFK01000035">
    <property type="protein sequence ID" value="PTI28084.1"/>
    <property type="molecule type" value="Genomic_DNA"/>
</dbReference>
<proteinExistence type="predicted"/>
<keyword evidence="3 8" id="KW-0812">Transmembrane</keyword>
<feature type="transmembrane region" description="Helical" evidence="9">
    <location>
        <begin position="6"/>
        <end position="28"/>
    </location>
</feature>
<keyword evidence="6 8" id="KW-0472">Membrane</keyword>
<evidence type="ECO:0000256" key="4">
    <source>
        <dbReference type="ARBA" id="ARBA00022737"/>
    </source>
</evidence>
<dbReference type="PROSITE" id="PS51846">
    <property type="entry name" value="CNNM"/>
    <property type="match status" value="1"/>
</dbReference>
<evidence type="ECO:0000259" key="10">
    <source>
        <dbReference type="PROSITE" id="PS51371"/>
    </source>
</evidence>
<dbReference type="GeneID" id="64115574"/>
<reference evidence="13 15" key="3">
    <citation type="submission" date="2021-02" db="EMBL/GenBank/DDBJ databases">
        <title>FDA dAtabase for Regulatory Grade micrObial Sequences (FDA-ARGOS): Supporting development and validation of Infectious Disease Dx tests.</title>
        <authorList>
            <person name="Sproer C."/>
            <person name="Gronow S."/>
            <person name="Severitt S."/>
            <person name="Schroder I."/>
            <person name="Tallon L."/>
            <person name="Sadzewicz L."/>
            <person name="Zhao X."/>
            <person name="Boylan J."/>
            <person name="Ott S."/>
            <person name="Bowen H."/>
            <person name="Vavikolanu K."/>
            <person name="Mehta A."/>
            <person name="Aluvathingal J."/>
            <person name="Nadendla S."/>
            <person name="Lowell S."/>
            <person name="Myers T."/>
            <person name="Yan Y."/>
            <person name="Sichtig H."/>
        </authorList>
    </citation>
    <scope>NUCLEOTIDE SEQUENCE [LARGE SCALE GENOMIC DNA]</scope>
    <source>
        <strain evidence="13 15">FDAARGOS_1207</strain>
    </source>
</reference>
<dbReference type="SUPFAM" id="SSF54631">
    <property type="entry name" value="CBS-domain pair"/>
    <property type="match status" value="1"/>
</dbReference>
<feature type="transmembrane region" description="Helical" evidence="9">
    <location>
        <begin position="98"/>
        <end position="119"/>
    </location>
</feature>
<evidence type="ECO:0000313" key="14">
    <source>
        <dbReference type="Proteomes" id="UP000241209"/>
    </source>
</evidence>
<dbReference type="AlphaFoldDB" id="A0A2T4PQJ8"/>
<dbReference type="EMBL" id="CP069486">
    <property type="protein sequence ID" value="QRO85600.1"/>
    <property type="molecule type" value="Genomic_DNA"/>
</dbReference>
<evidence type="ECO:0000256" key="1">
    <source>
        <dbReference type="ARBA" id="ARBA00004651"/>
    </source>
</evidence>
<feature type="domain" description="CBS" evidence="10">
    <location>
        <begin position="281"/>
        <end position="338"/>
    </location>
</feature>
<dbReference type="CDD" id="cd04590">
    <property type="entry name" value="CBS_pair_CorC_HlyC_assoc"/>
    <property type="match status" value="1"/>
</dbReference>
<evidence type="ECO:0000256" key="5">
    <source>
        <dbReference type="ARBA" id="ARBA00022989"/>
    </source>
</evidence>
<comment type="subcellular location">
    <subcellularLocation>
        <location evidence="1">Cell membrane</location>
        <topology evidence="1">Multi-pass membrane protein</topology>
    </subcellularLocation>
</comment>
<dbReference type="Pfam" id="PF00571">
    <property type="entry name" value="CBS"/>
    <property type="match status" value="2"/>
</dbReference>
<keyword evidence="5 8" id="KW-1133">Transmembrane helix</keyword>
<dbReference type="SMART" id="SM00116">
    <property type="entry name" value="CBS"/>
    <property type="match status" value="1"/>
</dbReference>
<keyword evidence="7" id="KW-0129">CBS domain</keyword>
<evidence type="ECO:0000313" key="15">
    <source>
        <dbReference type="Proteomes" id="UP000627155"/>
    </source>
</evidence>
<feature type="domain" description="CNNM transmembrane" evidence="11">
    <location>
        <begin position="1"/>
        <end position="202"/>
    </location>
</feature>
<dbReference type="PANTHER" id="PTHR43099">
    <property type="entry name" value="UPF0053 PROTEIN YRKA"/>
    <property type="match status" value="1"/>
</dbReference>
<dbReference type="Proteomes" id="UP000627155">
    <property type="component" value="Chromosome"/>
</dbReference>
<dbReference type="InterPro" id="IPR046342">
    <property type="entry name" value="CBS_dom_sf"/>
</dbReference>
<dbReference type="InterPro" id="IPR044751">
    <property type="entry name" value="Ion_transp-like_CBS"/>
</dbReference>
<dbReference type="Pfam" id="PF01595">
    <property type="entry name" value="CNNM"/>
    <property type="match status" value="1"/>
</dbReference>
<reference evidence="12 14" key="1">
    <citation type="journal article" date="2016" name="Front. Microbiol.">
        <title>Comprehensive Phylogenetic Analysis of Bovine Non-aureus Staphylococci Species Based on Whole-Genome Sequencing.</title>
        <authorList>
            <person name="Naushad S."/>
            <person name="Barkema H.W."/>
            <person name="Luby C."/>
            <person name="Condas L.A."/>
            <person name="Nobrega D.B."/>
            <person name="Carson D.A."/>
            <person name="De Buck J."/>
        </authorList>
    </citation>
    <scope>NUCLEOTIDE SEQUENCE [LARGE SCALE GENOMIC DNA]</scope>
    <source>
        <strain evidence="12 14">SNUC 2204</strain>
    </source>
</reference>
<dbReference type="InterPro" id="IPR051676">
    <property type="entry name" value="UPF0053_domain"/>
</dbReference>
<organism evidence="12 14">
    <name type="scientific">Mammaliicoccus vitulinus</name>
    <dbReference type="NCBI Taxonomy" id="71237"/>
    <lineage>
        <taxon>Bacteria</taxon>
        <taxon>Bacillati</taxon>
        <taxon>Bacillota</taxon>
        <taxon>Bacilli</taxon>
        <taxon>Bacillales</taxon>
        <taxon>Staphylococcaceae</taxon>
        <taxon>Mammaliicoccus</taxon>
    </lineage>
</organism>
<name>A0A2T4PQJ8_9STAP</name>
<dbReference type="PANTHER" id="PTHR43099:SF2">
    <property type="entry name" value="UPF0053 PROTEIN YRKA"/>
    <property type="match status" value="1"/>
</dbReference>
<evidence type="ECO:0000259" key="11">
    <source>
        <dbReference type="PROSITE" id="PS51846"/>
    </source>
</evidence>
<dbReference type="GO" id="GO:0005886">
    <property type="term" value="C:plasma membrane"/>
    <property type="evidence" value="ECO:0007669"/>
    <property type="project" value="UniProtKB-SubCell"/>
</dbReference>
<evidence type="ECO:0000313" key="12">
    <source>
        <dbReference type="EMBL" id="PTI28084.1"/>
    </source>
</evidence>
<evidence type="ECO:0000256" key="2">
    <source>
        <dbReference type="ARBA" id="ARBA00022475"/>
    </source>
</evidence>
<feature type="transmembrane region" description="Helical" evidence="9">
    <location>
        <begin position="59"/>
        <end position="78"/>
    </location>
</feature>
<keyword evidence="4" id="KW-0677">Repeat</keyword>
<dbReference type="Gene3D" id="3.10.580.10">
    <property type="entry name" value="CBS-domain"/>
    <property type="match status" value="1"/>
</dbReference>
<keyword evidence="15" id="KW-1185">Reference proteome</keyword>
<reference evidence="12" key="2">
    <citation type="submission" date="2018-03" db="EMBL/GenBank/DDBJ databases">
        <authorList>
            <person name="Keele B.F."/>
        </authorList>
    </citation>
    <scope>NUCLEOTIDE SEQUENCE</scope>
    <source>
        <strain evidence="12">SNUC 2204</strain>
    </source>
</reference>
<dbReference type="InterPro" id="IPR000644">
    <property type="entry name" value="CBS_dom"/>
</dbReference>
<dbReference type="PROSITE" id="PS51371">
    <property type="entry name" value="CBS"/>
    <property type="match status" value="1"/>
</dbReference>
<evidence type="ECO:0000256" key="6">
    <source>
        <dbReference type="ARBA" id="ARBA00023136"/>
    </source>
</evidence>
<feature type="transmembrane region" description="Helical" evidence="9">
    <location>
        <begin position="149"/>
        <end position="170"/>
    </location>
</feature>
<evidence type="ECO:0000256" key="9">
    <source>
        <dbReference type="SAM" id="Phobius"/>
    </source>
</evidence>
<evidence type="ECO:0000313" key="13">
    <source>
        <dbReference type="EMBL" id="QRO85600.1"/>
    </source>
</evidence>
<dbReference type="RefSeq" id="WP_016913107.1">
    <property type="nucleotide sequence ID" value="NZ_BMDF01000014.1"/>
</dbReference>
<keyword evidence="2" id="KW-1003">Cell membrane</keyword>
<protein>
    <submittedName>
        <fullName evidence="12">HlyC/CorC family transporter</fullName>
    </submittedName>
</protein>
<dbReference type="OrthoDB" id="9798188at2"/>
<evidence type="ECO:0000256" key="7">
    <source>
        <dbReference type="PROSITE-ProRule" id="PRU00703"/>
    </source>
</evidence>
<evidence type="ECO:0000256" key="8">
    <source>
        <dbReference type="PROSITE-ProRule" id="PRU01193"/>
    </source>
</evidence>